<dbReference type="RefSeq" id="WP_254082588.1">
    <property type="nucleotide sequence ID" value="NZ_JAHESE010000001.1"/>
</dbReference>
<feature type="signal peptide" evidence="2">
    <location>
        <begin position="1"/>
        <end position="22"/>
    </location>
</feature>
<sequence length="211" mass="23846">MKKVIVLLLCLLCVSVSTQTFAQLSKKEKKEWKKKAKEFSKNPANLKQLTEDKATADEQVSSLNTKVTQMQSSISDKDAKIAELENELQQMRGQLTATKAELAQLKESPVVNPMDFSKGIVFKVQVGAFKNKDLAKYFDNNPNFGGEARDGEPQKITIGIFRDYWEADTFKKYMRDMGVKDAWIVPYRDGQRVEIKDVLEGVINDKAASTK</sequence>
<evidence type="ECO:0000256" key="2">
    <source>
        <dbReference type="SAM" id="SignalP"/>
    </source>
</evidence>
<evidence type="ECO:0000313" key="4">
    <source>
        <dbReference type="Proteomes" id="UP001319080"/>
    </source>
</evidence>
<keyword evidence="1" id="KW-0175">Coiled coil</keyword>
<dbReference type="Gene3D" id="1.20.5.340">
    <property type="match status" value="1"/>
</dbReference>
<accession>A0AAP2GT82</accession>
<name>A0AAP2GT82_9BACT</name>
<keyword evidence="4" id="KW-1185">Reference proteome</keyword>
<protein>
    <submittedName>
        <fullName evidence="3">Ezrin/radixin/moesin family protein</fullName>
    </submittedName>
</protein>
<dbReference type="Proteomes" id="UP001319080">
    <property type="component" value="Unassembled WGS sequence"/>
</dbReference>
<feature type="chain" id="PRO_5042815179" evidence="2">
    <location>
        <begin position="23"/>
        <end position="211"/>
    </location>
</feature>
<feature type="coiled-coil region" evidence="1">
    <location>
        <begin position="22"/>
        <end position="108"/>
    </location>
</feature>
<evidence type="ECO:0000256" key="1">
    <source>
        <dbReference type="SAM" id="Coils"/>
    </source>
</evidence>
<keyword evidence="2" id="KW-0732">Signal</keyword>
<organism evidence="3 4">
    <name type="scientific">Dawidia cretensis</name>
    <dbReference type="NCBI Taxonomy" id="2782350"/>
    <lineage>
        <taxon>Bacteria</taxon>
        <taxon>Pseudomonadati</taxon>
        <taxon>Bacteroidota</taxon>
        <taxon>Cytophagia</taxon>
        <taxon>Cytophagales</taxon>
        <taxon>Chryseotaleaceae</taxon>
        <taxon>Dawidia</taxon>
    </lineage>
</organism>
<evidence type="ECO:0000313" key="3">
    <source>
        <dbReference type="EMBL" id="MBT1707010.1"/>
    </source>
</evidence>
<gene>
    <name evidence="3" type="ORF">KK062_02190</name>
</gene>
<reference evidence="3 4" key="1">
    <citation type="submission" date="2021-05" db="EMBL/GenBank/DDBJ databases">
        <title>A Polyphasic approach of four new species of the genus Ohtaekwangia: Ohtaekwangia histidinii sp. nov., Ohtaekwangia cretensis sp. nov., Ohtaekwangia indiensis sp. nov., Ohtaekwangia reichenbachii sp. nov. from diverse environment.</title>
        <authorList>
            <person name="Octaviana S."/>
        </authorList>
    </citation>
    <scope>NUCLEOTIDE SEQUENCE [LARGE SCALE GENOMIC DNA]</scope>
    <source>
        <strain evidence="3 4">PWU5</strain>
    </source>
</reference>
<proteinExistence type="predicted"/>
<dbReference type="EMBL" id="JAHESE010000001">
    <property type="protein sequence ID" value="MBT1707010.1"/>
    <property type="molecule type" value="Genomic_DNA"/>
</dbReference>
<comment type="caution">
    <text evidence="3">The sequence shown here is derived from an EMBL/GenBank/DDBJ whole genome shotgun (WGS) entry which is preliminary data.</text>
</comment>
<dbReference type="AlphaFoldDB" id="A0AAP2GT82"/>